<name>A0A841QIW6_9PROT</name>
<keyword evidence="3" id="KW-1185">Reference proteome</keyword>
<reference evidence="2 3" key="1">
    <citation type="submission" date="2020-08" db="EMBL/GenBank/DDBJ databases">
        <title>Genomic Encyclopedia of Type Strains, Phase IV (KMG-IV): sequencing the most valuable type-strain genomes for metagenomic binning, comparative biology and taxonomic classification.</title>
        <authorList>
            <person name="Goeker M."/>
        </authorList>
    </citation>
    <scope>NUCLEOTIDE SEQUENCE [LARGE SCALE GENOMIC DNA]</scope>
    <source>
        <strain evidence="2 3">DSM 4491</strain>
    </source>
</reference>
<evidence type="ECO:0000313" key="3">
    <source>
        <dbReference type="Proteomes" id="UP000578000"/>
    </source>
</evidence>
<accession>A0A841QIW6</accession>
<gene>
    <name evidence="2" type="ORF">HNR55_002995</name>
</gene>
<sequence>MIKIALAALVAIMPITAYAETMSNHKGHCLPASHIGLADVKSSLSISLNDWDHSDKNNHPIECDTSVLLTNDKMVSTMAFGDEKNVAITFHMTFKNDHFDIDGVWIGNKLEYKKALGQCYKKDEKTFVCGAVSDTVVNGKVNIYEVVYLLD</sequence>
<feature type="chain" id="PRO_5032700044" evidence="1">
    <location>
        <begin position="20"/>
        <end position="151"/>
    </location>
</feature>
<organism evidence="2 3">
    <name type="scientific">Acetobacter lovaniensis</name>
    <dbReference type="NCBI Taxonomy" id="104100"/>
    <lineage>
        <taxon>Bacteria</taxon>
        <taxon>Pseudomonadati</taxon>
        <taxon>Pseudomonadota</taxon>
        <taxon>Alphaproteobacteria</taxon>
        <taxon>Acetobacterales</taxon>
        <taxon>Acetobacteraceae</taxon>
        <taxon>Acetobacter</taxon>
    </lineage>
</organism>
<evidence type="ECO:0000256" key="1">
    <source>
        <dbReference type="SAM" id="SignalP"/>
    </source>
</evidence>
<dbReference type="RefSeq" id="WP_166116562.1">
    <property type="nucleotide sequence ID" value="NZ_BAABDB010000030.1"/>
</dbReference>
<proteinExistence type="predicted"/>
<dbReference type="Proteomes" id="UP000578000">
    <property type="component" value="Unassembled WGS sequence"/>
</dbReference>
<protein>
    <submittedName>
        <fullName evidence="2">Uncharacterized protein</fullName>
    </submittedName>
</protein>
<evidence type="ECO:0000313" key="2">
    <source>
        <dbReference type="EMBL" id="MBB6458388.1"/>
    </source>
</evidence>
<comment type="caution">
    <text evidence="2">The sequence shown here is derived from an EMBL/GenBank/DDBJ whole genome shotgun (WGS) entry which is preliminary data.</text>
</comment>
<dbReference type="EMBL" id="JACHIE010000019">
    <property type="protein sequence ID" value="MBB6458388.1"/>
    <property type="molecule type" value="Genomic_DNA"/>
</dbReference>
<feature type="signal peptide" evidence="1">
    <location>
        <begin position="1"/>
        <end position="19"/>
    </location>
</feature>
<keyword evidence="1" id="KW-0732">Signal</keyword>
<dbReference type="AlphaFoldDB" id="A0A841QIW6"/>